<dbReference type="PANTHER" id="PTHR11133:SF22">
    <property type="entry name" value="ALPHA-AMINOADIPIC SEMIALDEHYDE SYNTHASE, MITOCHONDRIAL"/>
    <property type="match status" value="1"/>
</dbReference>
<dbReference type="InterPro" id="IPR051168">
    <property type="entry name" value="AASS"/>
</dbReference>
<dbReference type="Gene3D" id="3.40.50.720">
    <property type="entry name" value="NAD(P)-binding Rossmann-like Domain"/>
    <property type="match status" value="1"/>
</dbReference>
<evidence type="ECO:0000313" key="4">
    <source>
        <dbReference type="EMBL" id="MFD2157486.1"/>
    </source>
</evidence>
<dbReference type="Proteomes" id="UP001597389">
    <property type="component" value="Unassembled WGS sequence"/>
</dbReference>
<accession>A0ABW4Z7F8</accession>
<dbReference type="Gene3D" id="3.30.360.10">
    <property type="entry name" value="Dihydrodipicolinate Reductase, domain 2"/>
    <property type="match status" value="1"/>
</dbReference>
<dbReference type="Pfam" id="PF03435">
    <property type="entry name" value="Sacchrp_dh_NADP"/>
    <property type="match status" value="1"/>
</dbReference>
<dbReference type="InterPro" id="IPR032095">
    <property type="entry name" value="Sacchrp_dh-like_C"/>
</dbReference>
<sequence length="380" mass="41815">MREILLIGCGKIGTTIARMLAKTHDYHLTLADLSTQRLSQLKSLPNIRATLPLDVSDPQALDRAMQDKVAVISALAYPLCPTIAQAAQRNKLSYYDLTEDTEVSTHIAELAQSSSPPQIFVPQCGLAPGFIAIVAKHLAEQFDTVDSISMRVGALPLYPTNALKYNLTWSTLGLINEYCQPCQILQDGKLHSVPALSELESLSIDGTRYEAFHTSGGVGSLCSSLLTQARHIDYKTIRYPGHRDLIRFLLHDLKFESRRGLLCELMENAIPSTEQDYVLSFCNVTGTKEGKLIQLSDARKIYHTQLDGKHLSAIQFTTAASLCAVVDLTQLAPTPNQSGLIHQEDIPLTDFLKNRFGKYFELGNTESAQVTQPSAIIASN</sequence>
<comment type="caution">
    <text evidence="4">The sequence shown here is derived from an EMBL/GenBank/DDBJ whole genome shotgun (WGS) entry which is preliminary data.</text>
</comment>
<dbReference type="EMBL" id="JBHUJB010000005">
    <property type="protein sequence ID" value="MFD2157486.1"/>
    <property type="molecule type" value="Genomic_DNA"/>
</dbReference>
<proteinExistence type="predicted"/>
<gene>
    <name evidence="4" type="ORF">ACFSW8_01080</name>
</gene>
<dbReference type="PANTHER" id="PTHR11133">
    <property type="entry name" value="SACCHAROPINE DEHYDROGENASE"/>
    <property type="match status" value="1"/>
</dbReference>
<evidence type="ECO:0000259" key="2">
    <source>
        <dbReference type="Pfam" id="PF03435"/>
    </source>
</evidence>
<dbReference type="RefSeq" id="WP_377091609.1">
    <property type="nucleotide sequence ID" value="NZ_JBHSJL010000014.1"/>
</dbReference>
<dbReference type="InterPro" id="IPR005097">
    <property type="entry name" value="Sacchrp_dh_NADP-bd"/>
</dbReference>
<protein>
    <submittedName>
        <fullName evidence="4">Saccharopine dehydrogenase family protein</fullName>
    </submittedName>
</protein>
<dbReference type="InterPro" id="IPR036291">
    <property type="entry name" value="NAD(P)-bd_dom_sf"/>
</dbReference>
<dbReference type="Pfam" id="PF16653">
    <property type="entry name" value="Sacchrp_dh_C"/>
    <property type="match status" value="1"/>
</dbReference>
<evidence type="ECO:0000256" key="1">
    <source>
        <dbReference type="ARBA" id="ARBA00023002"/>
    </source>
</evidence>
<evidence type="ECO:0000259" key="3">
    <source>
        <dbReference type="Pfam" id="PF16653"/>
    </source>
</evidence>
<feature type="domain" description="Saccharopine dehydrogenase NADP binding" evidence="2">
    <location>
        <begin position="4"/>
        <end position="103"/>
    </location>
</feature>
<reference evidence="5" key="1">
    <citation type="journal article" date="2019" name="Int. J. Syst. Evol. Microbiol.">
        <title>The Global Catalogue of Microorganisms (GCM) 10K type strain sequencing project: providing services to taxonomists for standard genome sequencing and annotation.</title>
        <authorList>
            <consortium name="The Broad Institute Genomics Platform"/>
            <consortium name="The Broad Institute Genome Sequencing Center for Infectious Disease"/>
            <person name="Wu L."/>
            <person name="Ma J."/>
        </authorList>
    </citation>
    <scope>NUCLEOTIDE SEQUENCE [LARGE SCALE GENOMIC DNA]</scope>
    <source>
        <strain evidence="5">CCUG 57942</strain>
    </source>
</reference>
<keyword evidence="5" id="KW-1185">Reference proteome</keyword>
<keyword evidence="1" id="KW-0560">Oxidoreductase</keyword>
<dbReference type="SUPFAM" id="SSF51735">
    <property type="entry name" value="NAD(P)-binding Rossmann-fold domains"/>
    <property type="match status" value="1"/>
</dbReference>
<evidence type="ECO:0000313" key="5">
    <source>
        <dbReference type="Proteomes" id="UP001597389"/>
    </source>
</evidence>
<organism evidence="4 5">
    <name type="scientific">Rubritalea tangerina</name>
    <dbReference type="NCBI Taxonomy" id="430798"/>
    <lineage>
        <taxon>Bacteria</taxon>
        <taxon>Pseudomonadati</taxon>
        <taxon>Verrucomicrobiota</taxon>
        <taxon>Verrucomicrobiia</taxon>
        <taxon>Verrucomicrobiales</taxon>
        <taxon>Rubritaleaceae</taxon>
        <taxon>Rubritalea</taxon>
    </lineage>
</organism>
<name>A0ABW4Z7F8_9BACT</name>
<feature type="domain" description="Saccharopine dehydrogenase-like C-terminal" evidence="3">
    <location>
        <begin position="125"/>
        <end position="291"/>
    </location>
</feature>
<dbReference type="SUPFAM" id="SSF55347">
    <property type="entry name" value="Glyceraldehyde-3-phosphate dehydrogenase-like, C-terminal domain"/>
    <property type="match status" value="1"/>
</dbReference>